<proteinExistence type="predicted"/>
<sequence>MKGVNGERNFPFISTHPPRPIHRPGRMPGYLMAAPTAGPMAPPLPREPPPRTRPDVGQRGAQEPWLKGRQINE</sequence>
<accession>A0A1R7T0M5</accession>
<organism evidence="2">
    <name type="scientific">Streptomyces sp. RM-5-8</name>
    <dbReference type="NCBI Taxonomy" id="1429103"/>
    <lineage>
        <taxon>Bacteria</taxon>
        <taxon>Bacillati</taxon>
        <taxon>Actinomycetota</taxon>
        <taxon>Actinomycetes</taxon>
        <taxon>Kitasatosporales</taxon>
        <taxon>Streptomycetaceae</taxon>
        <taxon>Streptomyces</taxon>
    </lineage>
</organism>
<protein>
    <submittedName>
        <fullName evidence="2">Uncharacterized protein</fullName>
    </submittedName>
</protein>
<feature type="region of interest" description="Disordered" evidence="1">
    <location>
        <begin position="1"/>
        <end position="73"/>
    </location>
</feature>
<dbReference type="EMBL" id="KT895008">
    <property type="protein sequence ID" value="ANA09441.1"/>
    <property type="molecule type" value="Genomic_DNA"/>
</dbReference>
<name>A0A1R7T0M5_9ACTN</name>
<reference evidence="2" key="1">
    <citation type="submission" date="2015-10" db="EMBL/GenBank/DDBJ databases">
        <title>Structure and specificity of a permissive bacterial C-prenyltransferase.</title>
        <authorList>
            <person name="Elshahawi S.I."/>
            <person name="Cao H."/>
            <person name="Shaaban K.A."/>
            <person name="Ponomareva L.V."/>
            <person name="Subramanian T."/>
            <person name="Farman M.L."/>
            <person name="Spielmann H.P."/>
            <person name="Phillips G.N.Jr."/>
            <person name="Thorson J.S."/>
            <person name="Singh S."/>
        </authorList>
    </citation>
    <scope>NUCLEOTIDE SEQUENCE</scope>
    <source>
        <strain evidence="2">RM-5-8</strain>
    </source>
</reference>
<evidence type="ECO:0000256" key="1">
    <source>
        <dbReference type="SAM" id="MobiDB-lite"/>
    </source>
</evidence>
<dbReference type="AlphaFoldDB" id="A0A1R7T0M5"/>
<evidence type="ECO:0000313" key="2">
    <source>
        <dbReference type="EMBL" id="ANA09441.1"/>
    </source>
</evidence>